<dbReference type="SUPFAM" id="SSF54909">
    <property type="entry name" value="Dimeric alpha+beta barrel"/>
    <property type="match status" value="1"/>
</dbReference>
<dbReference type="PANTHER" id="PTHR30154">
    <property type="entry name" value="LEUCINE-RESPONSIVE REGULATORY PROTEIN"/>
    <property type="match status" value="1"/>
</dbReference>
<evidence type="ECO:0000313" key="2">
    <source>
        <dbReference type="EMBL" id="MBS3057127.1"/>
    </source>
</evidence>
<feature type="domain" description="Transcription regulator AsnC/Lrp ligand binding" evidence="1">
    <location>
        <begin position="60"/>
        <end position="129"/>
    </location>
</feature>
<dbReference type="GO" id="GO:0043200">
    <property type="term" value="P:response to amino acid"/>
    <property type="evidence" value="ECO:0007669"/>
    <property type="project" value="TreeGrafter"/>
</dbReference>
<dbReference type="Pfam" id="PF01037">
    <property type="entry name" value="AsnC_trans_reg"/>
    <property type="match status" value="1"/>
</dbReference>
<dbReference type="InterPro" id="IPR036388">
    <property type="entry name" value="WH-like_DNA-bd_sf"/>
</dbReference>
<dbReference type="InterPro" id="IPR011008">
    <property type="entry name" value="Dimeric_a/b-barrel"/>
</dbReference>
<dbReference type="SMART" id="SM00344">
    <property type="entry name" value="HTH_ASNC"/>
    <property type="match status" value="1"/>
</dbReference>
<reference evidence="2" key="1">
    <citation type="submission" date="2021-03" db="EMBL/GenBank/DDBJ databases">
        <authorList>
            <person name="Jaffe A."/>
        </authorList>
    </citation>
    <scope>NUCLEOTIDE SEQUENCE</scope>
    <source>
        <strain evidence="2">RIFCSPHIGHO2_01_FULL_AR10_44_11</strain>
    </source>
</reference>
<dbReference type="InterPro" id="IPR036390">
    <property type="entry name" value="WH_DNA-bd_sf"/>
</dbReference>
<dbReference type="InterPro" id="IPR019887">
    <property type="entry name" value="Tscrpt_reg_AsnC/Lrp_C"/>
</dbReference>
<organism evidence="2 3">
    <name type="scientific">Candidatus Iainarchaeum sp</name>
    <dbReference type="NCBI Taxonomy" id="3101447"/>
    <lineage>
        <taxon>Archaea</taxon>
        <taxon>Candidatus Iainarchaeota</taxon>
        <taxon>Candidatus Iainarchaeia</taxon>
        <taxon>Candidatus Iainarchaeales</taxon>
        <taxon>Candidatus Iainarchaeaceae</taxon>
        <taxon>Candidatus Iainarchaeum</taxon>
    </lineage>
</organism>
<dbReference type="AlphaFoldDB" id="A0A8T4KST0"/>
<dbReference type="GO" id="GO:0005829">
    <property type="term" value="C:cytosol"/>
    <property type="evidence" value="ECO:0007669"/>
    <property type="project" value="TreeGrafter"/>
</dbReference>
<sequence length="140" mass="16246">MAGKIDETDKRILNEMIKNHTARHSTLAKKMRLSSAAIHKRVTPRIDLRKLGFDLSVLIFIAMSKGKVEEFWNKYSEHPNICSIYNISGKYDVVLVGKFHNTERLDEFVNRIVKEDFVESTNTSLIFKTIRENFSPYPLV</sequence>
<protein>
    <submittedName>
        <fullName evidence="2">Lrp/AsnC family transcriptional regulator</fullName>
    </submittedName>
</protein>
<gene>
    <name evidence="2" type="ORF">J4415_00695</name>
</gene>
<dbReference type="Proteomes" id="UP000677687">
    <property type="component" value="Unassembled WGS sequence"/>
</dbReference>
<dbReference type="EMBL" id="JAGVWD010000008">
    <property type="protein sequence ID" value="MBS3057127.1"/>
    <property type="molecule type" value="Genomic_DNA"/>
</dbReference>
<dbReference type="GO" id="GO:0043565">
    <property type="term" value="F:sequence-specific DNA binding"/>
    <property type="evidence" value="ECO:0007669"/>
    <property type="project" value="TreeGrafter"/>
</dbReference>
<evidence type="ECO:0000313" key="3">
    <source>
        <dbReference type="Proteomes" id="UP000677687"/>
    </source>
</evidence>
<dbReference type="Gene3D" id="3.30.70.920">
    <property type="match status" value="1"/>
</dbReference>
<dbReference type="InterPro" id="IPR019888">
    <property type="entry name" value="Tscrpt_reg_AsnC-like"/>
</dbReference>
<comment type="caution">
    <text evidence="2">The sequence shown here is derived from an EMBL/GenBank/DDBJ whole genome shotgun (WGS) entry which is preliminary data.</text>
</comment>
<proteinExistence type="predicted"/>
<dbReference type="Pfam" id="PF13412">
    <property type="entry name" value="HTH_24"/>
    <property type="match status" value="1"/>
</dbReference>
<name>A0A8T4KST0_9ARCH</name>
<accession>A0A8T4KST0</accession>
<evidence type="ECO:0000259" key="1">
    <source>
        <dbReference type="Pfam" id="PF01037"/>
    </source>
</evidence>
<reference evidence="2" key="2">
    <citation type="submission" date="2021-05" db="EMBL/GenBank/DDBJ databases">
        <title>Protein family content uncovers lineage relationships and bacterial pathway maintenance mechanisms in DPANN archaea.</title>
        <authorList>
            <person name="Castelle C.J."/>
            <person name="Meheust R."/>
            <person name="Jaffe A.L."/>
            <person name="Seitz K."/>
            <person name="Gong X."/>
            <person name="Baker B.J."/>
            <person name="Banfield J.F."/>
        </authorList>
    </citation>
    <scope>NUCLEOTIDE SEQUENCE</scope>
    <source>
        <strain evidence="2">RIFCSPHIGHO2_01_FULL_AR10_44_11</strain>
    </source>
</reference>
<dbReference type="Gene3D" id="1.10.10.10">
    <property type="entry name" value="Winged helix-like DNA-binding domain superfamily/Winged helix DNA-binding domain"/>
    <property type="match status" value="1"/>
</dbReference>
<dbReference type="PANTHER" id="PTHR30154:SF34">
    <property type="entry name" value="TRANSCRIPTIONAL REGULATOR AZLB"/>
    <property type="match status" value="1"/>
</dbReference>
<dbReference type="SUPFAM" id="SSF46785">
    <property type="entry name" value="Winged helix' DNA-binding domain"/>
    <property type="match status" value="1"/>
</dbReference>